<comment type="caution">
    <text evidence="2">The sequence shown here is derived from an EMBL/GenBank/DDBJ whole genome shotgun (WGS) entry which is preliminary data.</text>
</comment>
<dbReference type="EMBL" id="JBHSQE010000004">
    <property type="protein sequence ID" value="MFC6146553.1"/>
    <property type="molecule type" value="Genomic_DNA"/>
</dbReference>
<keyword evidence="3" id="KW-1185">Reference proteome</keyword>
<proteinExistence type="predicted"/>
<evidence type="ECO:0000256" key="1">
    <source>
        <dbReference type="SAM" id="MobiDB-lite"/>
    </source>
</evidence>
<evidence type="ECO:0000313" key="3">
    <source>
        <dbReference type="Proteomes" id="UP001596244"/>
    </source>
</evidence>
<dbReference type="Proteomes" id="UP001596244">
    <property type="component" value="Unassembled WGS sequence"/>
</dbReference>
<protein>
    <recommendedName>
        <fullName evidence="4">Antirestriction protein</fullName>
    </recommendedName>
</protein>
<name>A0ABW1QDF4_9CORY</name>
<accession>A0ABW1QDF4</accession>
<feature type="compositionally biased region" description="Polar residues" evidence="1">
    <location>
        <begin position="1"/>
        <end position="11"/>
    </location>
</feature>
<evidence type="ECO:0000313" key="2">
    <source>
        <dbReference type="EMBL" id="MFC6146553.1"/>
    </source>
</evidence>
<feature type="region of interest" description="Disordered" evidence="1">
    <location>
        <begin position="1"/>
        <end position="27"/>
    </location>
</feature>
<dbReference type="RefSeq" id="WP_377001070.1">
    <property type="nucleotide sequence ID" value="NZ_JBHSQE010000004.1"/>
</dbReference>
<organism evidence="2 3">
    <name type="scientific">Corynebacterium nasicanis</name>
    <dbReference type="NCBI Taxonomy" id="1448267"/>
    <lineage>
        <taxon>Bacteria</taxon>
        <taxon>Bacillati</taxon>
        <taxon>Actinomycetota</taxon>
        <taxon>Actinomycetes</taxon>
        <taxon>Mycobacteriales</taxon>
        <taxon>Corynebacteriaceae</taxon>
        <taxon>Corynebacterium</taxon>
    </lineage>
</organism>
<gene>
    <name evidence="2" type="ORF">ACFPUZ_07025</name>
</gene>
<sequence>MSSSHNRNQAPTPRPEQKATISSDRTMDEILPDWDVTRPTEIVVIQDSCETVAGSTSEIEVTVTSQQHEKEKTLLREWEEWQEVISPEHLEAAGQIFAREPNAFLTFLARYYFEELPDDLEQDFDSVYVGSYDTPEDWAAESFQILGWSEALEQVQHAAAIPEGILHLDTDAFLDWAQNSMGFEISAGRDQVHIFHP</sequence>
<evidence type="ECO:0008006" key="4">
    <source>
        <dbReference type="Google" id="ProtNLM"/>
    </source>
</evidence>
<reference evidence="3" key="1">
    <citation type="journal article" date="2019" name="Int. J. Syst. Evol. Microbiol.">
        <title>The Global Catalogue of Microorganisms (GCM) 10K type strain sequencing project: providing services to taxonomists for standard genome sequencing and annotation.</title>
        <authorList>
            <consortium name="The Broad Institute Genomics Platform"/>
            <consortium name="The Broad Institute Genome Sequencing Center for Infectious Disease"/>
            <person name="Wu L."/>
            <person name="Ma J."/>
        </authorList>
    </citation>
    <scope>NUCLEOTIDE SEQUENCE [LARGE SCALE GENOMIC DNA]</scope>
    <source>
        <strain evidence="3">CCUG 51943</strain>
    </source>
</reference>